<accession>A0ABQ2B5J0</accession>
<evidence type="ECO:0000313" key="3">
    <source>
        <dbReference type="Proteomes" id="UP000632535"/>
    </source>
</evidence>
<evidence type="ECO:0000313" key="2">
    <source>
        <dbReference type="EMBL" id="GGI08341.1"/>
    </source>
</evidence>
<keyword evidence="1" id="KW-1133">Transmembrane helix</keyword>
<organism evidence="2 3">
    <name type="scientific">Isoptericola cucumis</name>
    <dbReference type="NCBI Taxonomy" id="1776856"/>
    <lineage>
        <taxon>Bacteria</taxon>
        <taxon>Bacillati</taxon>
        <taxon>Actinomycetota</taxon>
        <taxon>Actinomycetes</taxon>
        <taxon>Micrococcales</taxon>
        <taxon>Promicromonosporaceae</taxon>
        <taxon>Isoptericola</taxon>
    </lineage>
</organism>
<keyword evidence="3" id="KW-1185">Reference proteome</keyword>
<feature type="transmembrane region" description="Helical" evidence="1">
    <location>
        <begin position="32"/>
        <end position="52"/>
    </location>
</feature>
<reference evidence="3" key="1">
    <citation type="journal article" date="2019" name="Int. J. Syst. Evol. Microbiol.">
        <title>The Global Catalogue of Microorganisms (GCM) 10K type strain sequencing project: providing services to taxonomists for standard genome sequencing and annotation.</title>
        <authorList>
            <consortium name="The Broad Institute Genomics Platform"/>
            <consortium name="The Broad Institute Genome Sequencing Center for Infectious Disease"/>
            <person name="Wu L."/>
            <person name="Ma J."/>
        </authorList>
    </citation>
    <scope>NUCLEOTIDE SEQUENCE [LARGE SCALE GENOMIC DNA]</scope>
    <source>
        <strain evidence="3">CCM 8653</strain>
    </source>
</reference>
<name>A0ABQ2B5J0_9MICO</name>
<evidence type="ECO:0000256" key="1">
    <source>
        <dbReference type="SAM" id="Phobius"/>
    </source>
</evidence>
<dbReference type="Proteomes" id="UP000632535">
    <property type="component" value="Unassembled WGS sequence"/>
</dbReference>
<sequence length="169" mass="18951">MFGTGLYLALNDLPETSSYLSQIVLSGTPTTVGGACIVFGCFGMVTALIGMARKGEDAIDLKFSSRGITVRGGHKIPWDAISHVTGIRYDNRAAIQLMWDRADLNRAFVIHLKEPVDIPRLTTKDGVPQLKIDVLRYPAEDYRPLYERTVAEFERRRIPVDMVHRTKET</sequence>
<comment type="caution">
    <text evidence="2">The sequence shown here is derived from an EMBL/GenBank/DDBJ whole genome shotgun (WGS) entry which is preliminary data.</text>
</comment>
<proteinExistence type="predicted"/>
<gene>
    <name evidence="2" type="ORF">GCM10007368_20680</name>
</gene>
<dbReference type="EMBL" id="BMDG01000006">
    <property type="protein sequence ID" value="GGI08341.1"/>
    <property type="molecule type" value="Genomic_DNA"/>
</dbReference>
<dbReference type="RefSeq" id="WP_188523619.1">
    <property type="nucleotide sequence ID" value="NZ_BMDG01000006.1"/>
</dbReference>
<keyword evidence="1" id="KW-0472">Membrane</keyword>
<protein>
    <submittedName>
        <fullName evidence="2">Uncharacterized protein</fullName>
    </submittedName>
</protein>
<keyword evidence="1" id="KW-0812">Transmembrane</keyword>